<evidence type="ECO:0000256" key="1">
    <source>
        <dbReference type="SAM" id="Phobius"/>
    </source>
</evidence>
<organism evidence="2 3">
    <name type="scientific">Oikopleura dioica</name>
    <name type="common">Tunicate</name>
    <dbReference type="NCBI Taxonomy" id="34765"/>
    <lineage>
        <taxon>Eukaryota</taxon>
        <taxon>Metazoa</taxon>
        <taxon>Chordata</taxon>
        <taxon>Tunicata</taxon>
        <taxon>Appendicularia</taxon>
        <taxon>Copelata</taxon>
        <taxon>Oikopleuridae</taxon>
        <taxon>Oikopleura</taxon>
    </lineage>
</organism>
<sequence length="298" mass="35271">MEIICAGINKTSTKSCSLALRELGYKVADYPETLFYLTQIWTDFIDGKVPIEQVIEEYTSRGYTVNQDHPGNIYWEELFKASPNAKVILTVRDNVDVWNRSLVRFMDQEFNAHPYRFWLDERFHNAGWFGRKFFQMFAISNHCFRKSVMRTANWEKHGPFLPAPWKAFWPSQHLANFRDSMIESKAYYEEHNERVIRTVPKDRLLIWNVKDGWEPLCKFLGKEVPNIPIPHVNKTKKGENFMEKFILNEEFKREVELEFFKNLGVFMLKVLSVAAIGASAWFYTGLQKKFLRKLQTNQ</sequence>
<dbReference type="PANTHER" id="PTHR36978">
    <property type="entry name" value="P-LOOP CONTAINING NUCLEOTIDE TRIPHOSPHATE HYDROLASE"/>
    <property type="match status" value="1"/>
</dbReference>
<evidence type="ECO:0000313" key="2">
    <source>
        <dbReference type="EMBL" id="CAG5112134.1"/>
    </source>
</evidence>
<evidence type="ECO:0000313" key="3">
    <source>
        <dbReference type="Proteomes" id="UP001158576"/>
    </source>
</evidence>
<dbReference type="InterPro" id="IPR040632">
    <property type="entry name" value="Sulfotransfer_4"/>
</dbReference>
<protein>
    <submittedName>
        <fullName evidence="2">Oidioi.mRNA.OKI2018_I69.chr2.g6384.t1.cds</fullName>
    </submittedName>
</protein>
<dbReference type="EMBL" id="OU015567">
    <property type="protein sequence ID" value="CAG5112134.1"/>
    <property type="molecule type" value="Genomic_DNA"/>
</dbReference>
<keyword evidence="1" id="KW-1133">Transmembrane helix</keyword>
<keyword evidence="1" id="KW-0472">Membrane</keyword>
<dbReference type="Gene3D" id="3.40.50.300">
    <property type="entry name" value="P-loop containing nucleotide triphosphate hydrolases"/>
    <property type="match status" value="1"/>
</dbReference>
<dbReference type="InterPro" id="IPR027417">
    <property type="entry name" value="P-loop_NTPase"/>
</dbReference>
<dbReference type="SUPFAM" id="SSF52540">
    <property type="entry name" value="P-loop containing nucleoside triphosphate hydrolases"/>
    <property type="match status" value="1"/>
</dbReference>
<dbReference type="Pfam" id="PF17784">
    <property type="entry name" value="Sulfotransfer_4"/>
    <property type="match status" value="1"/>
</dbReference>
<dbReference type="PANTHER" id="PTHR36978:SF4">
    <property type="entry name" value="P-LOOP CONTAINING NUCLEOSIDE TRIPHOSPHATE HYDROLASE PROTEIN"/>
    <property type="match status" value="1"/>
</dbReference>
<name>A0ABN7T7M3_OIKDI</name>
<reference evidence="2 3" key="1">
    <citation type="submission" date="2021-04" db="EMBL/GenBank/DDBJ databases">
        <authorList>
            <person name="Bliznina A."/>
        </authorList>
    </citation>
    <scope>NUCLEOTIDE SEQUENCE [LARGE SCALE GENOMIC DNA]</scope>
</reference>
<keyword evidence="3" id="KW-1185">Reference proteome</keyword>
<dbReference type="Proteomes" id="UP001158576">
    <property type="component" value="Chromosome 2"/>
</dbReference>
<accession>A0ABN7T7M3</accession>
<gene>
    <name evidence="2" type="ORF">OKIOD_LOCUS15149</name>
</gene>
<feature type="transmembrane region" description="Helical" evidence="1">
    <location>
        <begin position="263"/>
        <end position="283"/>
    </location>
</feature>
<keyword evidence="1" id="KW-0812">Transmembrane</keyword>
<proteinExistence type="predicted"/>